<dbReference type="Proteomes" id="UP001623661">
    <property type="component" value="Unassembled WGS sequence"/>
</dbReference>
<dbReference type="Pfam" id="PF07883">
    <property type="entry name" value="Cupin_2"/>
    <property type="match status" value="1"/>
</dbReference>
<feature type="domain" description="Cupin type-2" evidence="2">
    <location>
        <begin position="45"/>
        <end position="113"/>
    </location>
</feature>
<proteinExistence type="predicted"/>
<evidence type="ECO:0000259" key="2">
    <source>
        <dbReference type="Pfam" id="PF07883"/>
    </source>
</evidence>
<dbReference type="InterPro" id="IPR051610">
    <property type="entry name" value="GPI/OXD"/>
</dbReference>
<accession>A0ABW8TUF2</accession>
<dbReference type="EMBL" id="JBJHZY010000003">
    <property type="protein sequence ID" value="MFL0269340.1"/>
    <property type="molecule type" value="Genomic_DNA"/>
</dbReference>
<dbReference type="InterPro" id="IPR014710">
    <property type="entry name" value="RmlC-like_jellyroll"/>
</dbReference>
<evidence type="ECO:0000313" key="3">
    <source>
        <dbReference type="EMBL" id="MFL0269340.1"/>
    </source>
</evidence>
<protein>
    <submittedName>
        <fullName evidence="3">Cupin domain-containing protein</fullName>
    </submittedName>
</protein>
<keyword evidence="1" id="KW-0479">Metal-binding</keyword>
<comment type="caution">
    <text evidence="3">The sequence shown here is derived from an EMBL/GenBank/DDBJ whole genome shotgun (WGS) entry which is preliminary data.</text>
</comment>
<dbReference type="PANTHER" id="PTHR35848:SF6">
    <property type="entry name" value="CUPIN TYPE-2 DOMAIN-CONTAINING PROTEIN"/>
    <property type="match status" value="1"/>
</dbReference>
<sequence>MDSREIKITNKNLIEPKHKYEHEPYEYNKYEVTERSNENQCYVAIYEIPPQKANYPYHYHLKNEEVFYIISGNGILETPSGNKIISQGDIIVCPPSEKGAHRIINSSQTEMLVYFDCDTVNSPDVAYYPNSDKVGIIVNGKSSTFYKSHTNVDYYEGE</sequence>
<organism evidence="3 4">
    <name type="scientific">Candidatus Clostridium radicumherbarum</name>
    <dbReference type="NCBI Taxonomy" id="3381662"/>
    <lineage>
        <taxon>Bacteria</taxon>
        <taxon>Bacillati</taxon>
        <taxon>Bacillota</taxon>
        <taxon>Clostridia</taxon>
        <taxon>Eubacteriales</taxon>
        <taxon>Clostridiaceae</taxon>
        <taxon>Clostridium</taxon>
    </lineage>
</organism>
<keyword evidence="4" id="KW-1185">Reference proteome</keyword>
<evidence type="ECO:0000313" key="4">
    <source>
        <dbReference type="Proteomes" id="UP001623661"/>
    </source>
</evidence>
<gene>
    <name evidence="3" type="ORF">ACJDUH_14720</name>
</gene>
<dbReference type="RefSeq" id="WP_406765966.1">
    <property type="nucleotide sequence ID" value="NZ_JBJHZY010000003.1"/>
</dbReference>
<dbReference type="PANTHER" id="PTHR35848">
    <property type="entry name" value="OXALATE-BINDING PROTEIN"/>
    <property type="match status" value="1"/>
</dbReference>
<name>A0ABW8TUF2_9CLOT</name>
<evidence type="ECO:0000256" key="1">
    <source>
        <dbReference type="ARBA" id="ARBA00022723"/>
    </source>
</evidence>
<dbReference type="SUPFAM" id="SSF51182">
    <property type="entry name" value="RmlC-like cupins"/>
    <property type="match status" value="1"/>
</dbReference>
<dbReference type="InterPro" id="IPR011051">
    <property type="entry name" value="RmlC_Cupin_sf"/>
</dbReference>
<dbReference type="Gene3D" id="2.60.120.10">
    <property type="entry name" value="Jelly Rolls"/>
    <property type="match status" value="1"/>
</dbReference>
<dbReference type="InterPro" id="IPR013096">
    <property type="entry name" value="Cupin_2"/>
</dbReference>
<reference evidence="3 4" key="1">
    <citation type="submission" date="2024-11" db="EMBL/GenBank/DDBJ databases">
        <authorList>
            <person name="Heng Y.C."/>
            <person name="Lim A.C.H."/>
            <person name="Lee J.K.Y."/>
            <person name="Kittelmann S."/>
        </authorList>
    </citation>
    <scope>NUCLEOTIDE SEQUENCE [LARGE SCALE GENOMIC DNA]</scope>
    <source>
        <strain evidence="3 4">WILCCON 0202</strain>
    </source>
</reference>